<dbReference type="EMBL" id="QXCT01000002">
    <property type="protein sequence ID" value="MDW9256579.1"/>
    <property type="molecule type" value="Genomic_DNA"/>
</dbReference>
<name>A0AAW9D3V7_BURTH</name>
<protein>
    <submittedName>
        <fullName evidence="1">Uncharacterized protein</fullName>
    </submittedName>
</protein>
<dbReference type="AlphaFoldDB" id="A0AAW9D3V7"/>
<organism evidence="1 2">
    <name type="scientific">Burkholderia thailandensis</name>
    <dbReference type="NCBI Taxonomy" id="57975"/>
    <lineage>
        <taxon>Bacteria</taxon>
        <taxon>Pseudomonadati</taxon>
        <taxon>Pseudomonadota</taxon>
        <taxon>Betaproteobacteria</taxon>
        <taxon>Burkholderiales</taxon>
        <taxon>Burkholderiaceae</taxon>
        <taxon>Burkholderia</taxon>
        <taxon>pseudomallei group</taxon>
    </lineage>
</organism>
<dbReference type="Proteomes" id="UP001272137">
    <property type="component" value="Unassembled WGS sequence"/>
</dbReference>
<accession>A0AAW9D3V7</accession>
<comment type="caution">
    <text evidence="1">The sequence shown here is derived from an EMBL/GenBank/DDBJ whole genome shotgun (WGS) entry which is preliminary data.</text>
</comment>
<evidence type="ECO:0000313" key="1">
    <source>
        <dbReference type="EMBL" id="MDW9256579.1"/>
    </source>
</evidence>
<proteinExistence type="predicted"/>
<evidence type="ECO:0000313" key="2">
    <source>
        <dbReference type="Proteomes" id="UP001272137"/>
    </source>
</evidence>
<sequence length="39" mass="4589">MRIDESQQEHWFLFRASLRRYARRGRRSDAFISGACASG</sequence>
<reference evidence="1" key="1">
    <citation type="submission" date="2018-08" db="EMBL/GenBank/DDBJ databases">
        <title>Identification of Burkholderia cepacia strains that express a Burkholderia pseudomallei-like capsular polysaccharide.</title>
        <authorList>
            <person name="Burtnick M.N."/>
            <person name="Vongsouvath M."/>
            <person name="Newton P."/>
            <person name="Wuthiekanun V."/>
            <person name="Limmathurotsakul D."/>
            <person name="Brett P.J."/>
            <person name="Chantratita N."/>
            <person name="Dance D.A."/>
        </authorList>
    </citation>
    <scope>NUCLEOTIDE SEQUENCE</scope>
    <source>
        <strain evidence="1">SBXCC001</strain>
    </source>
</reference>
<gene>
    <name evidence="1" type="ORF">C7S16_2763</name>
</gene>